<dbReference type="InterPro" id="IPR011014">
    <property type="entry name" value="MscS_channel_TM-2"/>
</dbReference>
<dbReference type="Pfam" id="PF21088">
    <property type="entry name" value="MS_channel_1st"/>
    <property type="match status" value="1"/>
</dbReference>
<dbReference type="PROSITE" id="PS01246">
    <property type="entry name" value="UPF0003"/>
    <property type="match status" value="1"/>
</dbReference>
<dbReference type="Gene3D" id="2.30.30.60">
    <property type="match status" value="1"/>
</dbReference>
<sequence length="272" mass="29297">MPDVNQYLDLIKDLVVNYTPKLAAAIAVLVIGLWIIKIVVKGFNKATTRSKMDVSLQKFLSSLFSMGLKVMLGISVISMVGIETTSFVAILGAAGLAVGFALQGSLSNFAGGVLILIFKPFKVGDYIDGAGVSGTVSAIEVLATTMKTPDNKTIIIPNGALAGSTITNYSTEKTRRVDFTFGIGYGDDMQKARKVLLGLIEKDERILKEPAPFVAVGNLGDSTVDFTVRVWVNASDYWGVHFDMIENVKNAFDAEGISIPYPQMDIHSYQGN</sequence>
<feature type="domain" description="Mechanosensitive ion channel MscS C-terminal" evidence="9">
    <location>
        <begin position="177"/>
        <end position="259"/>
    </location>
</feature>
<dbReference type="Pfam" id="PF21082">
    <property type="entry name" value="MS_channel_3rd"/>
    <property type="match status" value="1"/>
</dbReference>
<dbReference type="InterPro" id="IPR049142">
    <property type="entry name" value="MS_channel_1st"/>
</dbReference>
<feature type="transmembrane region" description="Helical" evidence="7">
    <location>
        <begin position="88"/>
        <end position="118"/>
    </location>
</feature>
<dbReference type="GO" id="GO:0008381">
    <property type="term" value="F:mechanosensitive monoatomic ion channel activity"/>
    <property type="evidence" value="ECO:0007669"/>
    <property type="project" value="InterPro"/>
</dbReference>
<evidence type="ECO:0000256" key="1">
    <source>
        <dbReference type="ARBA" id="ARBA00004651"/>
    </source>
</evidence>
<protein>
    <submittedName>
        <fullName evidence="11">Mechanosensitive ion channel</fullName>
    </submittedName>
</protein>
<evidence type="ECO:0000256" key="5">
    <source>
        <dbReference type="ARBA" id="ARBA00022989"/>
    </source>
</evidence>
<dbReference type="InterPro" id="IPR006686">
    <property type="entry name" value="MscS_channel_CS"/>
</dbReference>
<dbReference type="Gene3D" id="1.10.287.1260">
    <property type="match status" value="1"/>
</dbReference>
<dbReference type="InterPro" id="IPR010920">
    <property type="entry name" value="LSM_dom_sf"/>
</dbReference>
<dbReference type="SUPFAM" id="SSF82689">
    <property type="entry name" value="Mechanosensitive channel protein MscS (YggB), C-terminal domain"/>
    <property type="match status" value="1"/>
</dbReference>
<evidence type="ECO:0000259" key="9">
    <source>
        <dbReference type="Pfam" id="PF21082"/>
    </source>
</evidence>
<dbReference type="InterPro" id="IPR011066">
    <property type="entry name" value="MscS_channel_C_sf"/>
</dbReference>
<keyword evidence="3" id="KW-1003">Cell membrane</keyword>
<dbReference type="GO" id="GO:0005886">
    <property type="term" value="C:plasma membrane"/>
    <property type="evidence" value="ECO:0007669"/>
    <property type="project" value="UniProtKB-SubCell"/>
</dbReference>
<dbReference type="PANTHER" id="PTHR30221:SF1">
    <property type="entry name" value="SMALL-CONDUCTANCE MECHANOSENSITIVE CHANNEL"/>
    <property type="match status" value="1"/>
</dbReference>
<evidence type="ECO:0000259" key="10">
    <source>
        <dbReference type="Pfam" id="PF21088"/>
    </source>
</evidence>
<dbReference type="Proteomes" id="UP000886005">
    <property type="component" value="Unassembled WGS sequence"/>
</dbReference>
<accession>A0A7V1PTF1</accession>
<evidence type="ECO:0000256" key="3">
    <source>
        <dbReference type="ARBA" id="ARBA00022475"/>
    </source>
</evidence>
<dbReference type="SUPFAM" id="SSF50182">
    <property type="entry name" value="Sm-like ribonucleoproteins"/>
    <property type="match status" value="1"/>
</dbReference>
<proteinExistence type="inferred from homology"/>
<dbReference type="Pfam" id="PF05552">
    <property type="entry name" value="MS_channel_1st_1"/>
    <property type="match status" value="1"/>
</dbReference>
<dbReference type="Gene3D" id="3.30.70.100">
    <property type="match status" value="1"/>
</dbReference>
<gene>
    <name evidence="11" type="ORF">ENJ10_01130</name>
</gene>
<feature type="transmembrane region" description="Helical" evidence="7">
    <location>
        <begin position="22"/>
        <end position="40"/>
    </location>
</feature>
<keyword evidence="6 7" id="KW-0472">Membrane</keyword>
<organism evidence="11">
    <name type="scientific">Caldithrix abyssi</name>
    <dbReference type="NCBI Taxonomy" id="187145"/>
    <lineage>
        <taxon>Bacteria</taxon>
        <taxon>Pseudomonadati</taxon>
        <taxon>Calditrichota</taxon>
        <taxon>Calditrichia</taxon>
        <taxon>Calditrichales</taxon>
        <taxon>Calditrichaceae</taxon>
        <taxon>Caldithrix</taxon>
    </lineage>
</organism>
<comment type="caution">
    <text evidence="11">The sequence shown here is derived from an EMBL/GenBank/DDBJ whole genome shotgun (WGS) entry which is preliminary data.</text>
</comment>
<feature type="domain" description="Mechanosensitive ion channel MscS" evidence="8">
    <location>
        <begin position="105"/>
        <end position="170"/>
    </location>
</feature>
<evidence type="ECO:0000256" key="7">
    <source>
        <dbReference type="SAM" id="Phobius"/>
    </source>
</evidence>
<keyword evidence="5 7" id="KW-1133">Transmembrane helix</keyword>
<evidence type="ECO:0000313" key="11">
    <source>
        <dbReference type="EMBL" id="HED09267.1"/>
    </source>
</evidence>
<evidence type="ECO:0000256" key="6">
    <source>
        <dbReference type="ARBA" id="ARBA00023136"/>
    </source>
</evidence>
<dbReference type="InterPro" id="IPR045275">
    <property type="entry name" value="MscS_archaea/bacteria_type"/>
</dbReference>
<comment type="subcellular location">
    <subcellularLocation>
        <location evidence="1">Cell membrane</location>
        <topology evidence="1">Multi-pass membrane protein</topology>
    </subcellularLocation>
</comment>
<dbReference type="InterPro" id="IPR006685">
    <property type="entry name" value="MscS_channel_2nd"/>
</dbReference>
<evidence type="ECO:0000256" key="4">
    <source>
        <dbReference type="ARBA" id="ARBA00022692"/>
    </source>
</evidence>
<reference evidence="11" key="1">
    <citation type="journal article" date="2020" name="mSystems">
        <title>Genome- and Community-Level Interaction Insights into Carbon Utilization and Element Cycling Functions of Hydrothermarchaeota in Hydrothermal Sediment.</title>
        <authorList>
            <person name="Zhou Z."/>
            <person name="Liu Y."/>
            <person name="Xu W."/>
            <person name="Pan J."/>
            <person name="Luo Z.H."/>
            <person name="Li M."/>
        </authorList>
    </citation>
    <scope>NUCLEOTIDE SEQUENCE [LARGE SCALE GENOMIC DNA]</scope>
    <source>
        <strain evidence="11">HyVt-456</strain>
    </source>
</reference>
<dbReference type="InterPro" id="IPR023408">
    <property type="entry name" value="MscS_beta-dom_sf"/>
</dbReference>
<keyword evidence="4 7" id="KW-0812">Transmembrane</keyword>
<dbReference type="SUPFAM" id="SSF82861">
    <property type="entry name" value="Mechanosensitive channel protein MscS (YggB), transmembrane region"/>
    <property type="match status" value="1"/>
</dbReference>
<dbReference type="AlphaFoldDB" id="A0A7V1PTF1"/>
<dbReference type="EMBL" id="DRLD01000027">
    <property type="protein sequence ID" value="HED09267.1"/>
    <property type="molecule type" value="Genomic_DNA"/>
</dbReference>
<name>A0A7V1PTF1_CALAY</name>
<dbReference type="InterPro" id="IPR008910">
    <property type="entry name" value="MSC_TM_helix"/>
</dbReference>
<dbReference type="InterPro" id="IPR049278">
    <property type="entry name" value="MS_channel_C"/>
</dbReference>
<evidence type="ECO:0000256" key="2">
    <source>
        <dbReference type="ARBA" id="ARBA00008017"/>
    </source>
</evidence>
<feature type="domain" description="Mechanosensitive ion channel transmembrane helices 2/3" evidence="10">
    <location>
        <begin position="70"/>
        <end position="103"/>
    </location>
</feature>
<comment type="similarity">
    <text evidence="2">Belongs to the MscS (TC 1.A.23) family.</text>
</comment>
<evidence type="ECO:0000259" key="8">
    <source>
        <dbReference type="Pfam" id="PF00924"/>
    </source>
</evidence>
<feature type="transmembrane region" description="Helical" evidence="7">
    <location>
        <begin position="60"/>
        <end position="82"/>
    </location>
</feature>
<dbReference type="Pfam" id="PF00924">
    <property type="entry name" value="MS_channel_2nd"/>
    <property type="match status" value="1"/>
</dbReference>
<dbReference type="PANTHER" id="PTHR30221">
    <property type="entry name" value="SMALL-CONDUCTANCE MECHANOSENSITIVE CHANNEL"/>
    <property type="match status" value="1"/>
</dbReference>